<comment type="similarity">
    <text evidence="3 17">Belongs to the lipoxygenase family.</text>
</comment>
<keyword evidence="8 18" id="KW-0925">Oxylipin biosynthesis</keyword>
<evidence type="ECO:0000259" key="19">
    <source>
        <dbReference type="PROSITE" id="PS50095"/>
    </source>
</evidence>
<comment type="cofactor">
    <cofactor evidence="1 17">
        <name>Fe cation</name>
        <dbReference type="ChEBI" id="CHEBI:24875"/>
    </cofactor>
</comment>
<dbReference type="AlphaFoldDB" id="A0A6N2MN37"/>
<evidence type="ECO:0000256" key="3">
    <source>
        <dbReference type="ARBA" id="ARBA00009419"/>
    </source>
</evidence>
<proteinExistence type="inferred from homology"/>
<evidence type="ECO:0000256" key="7">
    <source>
        <dbReference type="ARBA" id="ARBA00022723"/>
    </source>
</evidence>
<dbReference type="InterPro" id="IPR013819">
    <property type="entry name" value="LipOase_C"/>
</dbReference>
<comment type="subcellular location">
    <subcellularLocation>
        <location evidence="2">Plastid</location>
        <location evidence="2">Chloroplast</location>
    </subcellularLocation>
</comment>
<sequence length="874" mass="100183">MLMPQVHRSLYPSKTSLILPKPRIYSHSHAASLVPSRSSFTKTKRNGRVGYKTSNNVKAIATEIPVQRTKFKANVTVKRNDGSKNKQSDWTGGTLRLELVFADLDPDTGEVRSLTARASQAGQADDDVLFEAEFEVPPDYGEVGAVFVTNELSDEAMFIKKIVLDGSPHHGRVLLTCQAWVRFQQKRLFFTNKSTYLPGKTPSGLRRLRKVELENLRGNCQGERKKGDRIYDYDVYNDLGDPDSPEDLTRPVLGGKELPYPRRCRTGRPVLTKKEPSMETRSEYIYVPQDEEFSNTKQKSYRKMQELESKRLLFLALQTGRDDEAKFPYFTAIDVLFNEGINLPSAQLIMQRVLEAVDGKAPQVMKRDRFCWVRDEEFARQTLAGVNPSSIQLVTEWPLRSKLDPEIYGAPESAITDEMIEEEIKPFTTVEEAVKQKKLFILDYHDLLLPFVRQVRELGSATLYGSRTLFFLTPQGRLRPLAIELTRPKMDGNPQWKKVFRPTWKSTDVWLWRLAKANVLAHDSCYHQLITHWLRTHCATEPYVIAANRQLSAMHPIYRLLHPHFRYTMEINAEARKSLINAGGTIESTFSPGKYSMELSSVVYDKQWRFDHQGLPMDLISRGMAIEDPTSPHGLKLAVEDYPYANDGLELWAIIKKWVSDYANHYYPEASLIESDSELLAWWEEVRTVGHGDKKDEPWWPELRTPQDLIEIITTIVWVASGHHAAVNFGQYAYAGYFPNRPPITRRKMPNEDPKDEDWKLFLEKPVEILLETFPSQLQAATVMVALKVLSEHSPDEEYLGEKIEPVWAEDPVIKSYFEKFHGSLIELERIIDRKNADENFVNRHGAGVMPYELLKPFSKPGITGQGVPYSISI</sequence>
<dbReference type="Gene3D" id="4.10.375.10">
    <property type="entry name" value="Lipoxygenase-1, Domain 2"/>
    <property type="match status" value="1"/>
</dbReference>
<dbReference type="GO" id="GO:0046872">
    <property type="term" value="F:metal ion binding"/>
    <property type="evidence" value="ECO:0007669"/>
    <property type="project" value="UniProtKB-UniRule"/>
</dbReference>
<evidence type="ECO:0000256" key="16">
    <source>
        <dbReference type="PROSITE-ProRule" id="PRU00152"/>
    </source>
</evidence>
<evidence type="ECO:0000259" key="20">
    <source>
        <dbReference type="PROSITE" id="PS51393"/>
    </source>
</evidence>
<dbReference type="InterPro" id="IPR000907">
    <property type="entry name" value="LipOase"/>
</dbReference>
<dbReference type="UniPathway" id="UPA00382"/>
<keyword evidence="7 17" id="KW-0479">Metal-binding</keyword>
<evidence type="ECO:0000256" key="11">
    <source>
        <dbReference type="ARBA" id="ARBA00022964"/>
    </source>
</evidence>
<evidence type="ECO:0000256" key="12">
    <source>
        <dbReference type="ARBA" id="ARBA00023002"/>
    </source>
</evidence>
<dbReference type="PROSITE" id="PS50095">
    <property type="entry name" value="PLAT"/>
    <property type="match status" value="1"/>
</dbReference>
<evidence type="ECO:0000256" key="10">
    <source>
        <dbReference type="ARBA" id="ARBA00022946"/>
    </source>
</evidence>
<keyword evidence="10" id="KW-0809">Transit peptide</keyword>
<dbReference type="Pfam" id="PF00305">
    <property type="entry name" value="Lipoxygenase"/>
    <property type="match status" value="1"/>
</dbReference>
<keyword evidence="11 17" id="KW-0223">Dioxygenase</keyword>
<evidence type="ECO:0000256" key="9">
    <source>
        <dbReference type="ARBA" id="ARBA00022832"/>
    </source>
</evidence>
<dbReference type="PANTHER" id="PTHR11771">
    <property type="entry name" value="LIPOXYGENASE"/>
    <property type="match status" value="1"/>
</dbReference>
<dbReference type="GO" id="GO:0034440">
    <property type="term" value="P:lipid oxidation"/>
    <property type="evidence" value="ECO:0007669"/>
    <property type="project" value="InterPro"/>
</dbReference>
<evidence type="ECO:0000256" key="5">
    <source>
        <dbReference type="ARBA" id="ARBA00022528"/>
    </source>
</evidence>
<dbReference type="PROSITE" id="PS00711">
    <property type="entry name" value="LIPOXYGENASE_1"/>
    <property type="match status" value="1"/>
</dbReference>
<dbReference type="SUPFAM" id="SSF49723">
    <property type="entry name" value="Lipase/lipooxygenase domain (PLAT/LH2 domain)"/>
    <property type="match status" value="1"/>
</dbReference>
<evidence type="ECO:0000256" key="17">
    <source>
        <dbReference type="RuleBase" id="RU003974"/>
    </source>
</evidence>
<dbReference type="InterPro" id="IPR027433">
    <property type="entry name" value="Lipoxygenase_dom_3"/>
</dbReference>
<dbReference type="GO" id="GO:0016165">
    <property type="term" value="F:linoleate 13S-lipoxygenase activity"/>
    <property type="evidence" value="ECO:0007669"/>
    <property type="project" value="UniProtKB-ARBA"/>
</dbReference>
<dbReference type="GO" id="GO:0031408">
    <property type="term" value="P:oxylipin biosynthetic process"/>
    <property type="evidence" value="ECO:0007669"/>
    <property type="project" value="UniProtKB-UniRule"/>
</dbReference>
<evidence type="ECO:0000256" key="13">
    <source>
        <dbReference type="ARBA" id="ARBA00023004"/>
    </source>
</evidence>
<evidence type="ECO:0000256" key="14">
    <source>
        <dbReference type="ARBA" id="ARBA00023098"/>
    </source>
</evidence>
<feature type="domain" description="Lipoxygenase" evidence="20">
    <location>
        <begin position="195"/>
        <end position="874"/>
    </location>
</feature>
<evidence type="ECO:0000313" key="21">
    <source>
        <dbReference type="EMBL" id="VFU49446.1"/>
    </source>
</evidence>
<dbReference type="InterPro" id="IPR020834">
    <property type="entry name" value="LipOase_CS"/>
</dbReference>
<dbReference type="InterPro" id="IPR020833">
    <property type="entry name" value="LipOase_Fe_BS"/>
</dbReference>
<comment type="function">
    <text evidence="18">Plant lipoxygenase may be involved in a number of diverse aspects of plant physiology including growth and development, pest resistance, and senescence or responses to wounding.</text>
</comment>
<keyword evidence="5" id="KW-0150">Chloroplast</keyword>
<evidence type="ECO:0000256" key="15">
    <source>
        <dbReference type="ARBA" id="ARBA00023160"/>
    </source>
</evidence>
<feature type="domain" description="PLAT" evidence="19">
    <location>
        <begin position="71"/>
        <end position="195"/>
    </location>
</feature>
<dbReference type="EMBL" id="CAADRP010001707">
    <property type="protein sequence ID" value="VFU49446.1"/>
    <property type="molecule type" value="Genomic_DNA"/>
</dbReference>
<keyword evidence="9" id="KW-0276">Fatty acid metabolism</keyword>
<comment type="pathway">
    <text evidence="18">Lipid metabolism; oxylipin biosynthesis.</text>
</comment>
<dbReference type="Gene3D" id="4.10.372.10">
    <property type="entry name" value="Lipoxygenase-1, Domain 3"/>
    <property type="match status" value="1"/>
</dbReference>
<dbReference type="InterPro" id="IPR036392">
    <property type="entry name" value="PLAT/LH2_dom_sf"/>
</dbReference>
<keyword evidence="15 18" id="KW-0275">Fatty acid biosynthesis</keyword>
<protein>
    <recommendedName>
        <fullName evidence="18">Lipoxygenase</fullName>
        <ecNumber evidence="18">1.13.11.-</ecNumber>
    </recommendedName>
</protein>
<name>A0A6N2MN37_SALVM</name>
<dbReference type="InterPro" id="IPR001024">
    <property type="entry name" value="PLAT/LH2_dom"/>
</dbReference>
<keyword evidence="14" id="KW-0443">Lipid metabolism</keyword>
<keyword evidence="4 18" id="KW-0444">Lipid biosynthesis</keyword>
<evidence type="ECO:0000256" key="18">
    <source>
        <dbReference type="RuleBase" id="RU003975"/>
    </source>
</evidence>
<dbReference type="InterPro" id="IPR001246">
    <property type="entry name" value="LipOase_plant"/>
</dbReference>
<dbReference type="FunFam" id="1.20.245.10:FF:000002">
    <property type="entry name" value="Lipoxygenase"/>
    <property type="match status" value="1"/>
</dbReference>
<dbReference type="PROSITE" id="PS00081">
    <property type="entry name" value="LIPOXYGENASE_2"/>
    <property type="match status" value="1"/>
</dbReference>
<dbReference type="FunFam" id="3.10.450.60:FF:000005">
    <property type="entry name" value="Lipoxygenase"/>
    <property type="match status" value="1"/>
</dbReference>
<dbReference type="PRINTS" id="PR00087">
    <property type="entry name" value="LIPOXYGENASE"/>
</dbReference>
<reference evidence="21" key="1">
    <citation type="submission" date="2019-03" db="EMBL/GenBank/DDBJ databases">
        <authorList>
            <person name="Mank J."/>
            <person name="Almeida P."/>
        </authorList>
    </citation>
    <scope>NUCLEOTIDE SEQUENCE</scope>
    <source>
        <strain evidence="21">78183</strain>
    </source>
</reference>
<comment type="caution">
    <text evidence="16">Lacks conserved residue(s) required for the propagation of feature annotation.</text>
</comment>
<accession>A0A6N2MN37</accession>
<evidence type="ECO:0000256" key="6">
    <source>
        <dbReference type="ARBA" id="ARBA00022640"/>
    </source>
</evidence>
<dbReference type="Gene3D" id="2.60.60.20">
    <property type="entry name" value="PLAT/LH2 domain"/>
    <property type="match status" value="1"/>
</dbReference>
<dbReference type="GO" id="GO:0006633">
    <property type="term" value="P:fatty acid biosynthetic process"/>
    <property type="evidence" value="ECO:0007669"/>
    <property type="project" value="UniProtKB-KW"/>
</dbReference>
<organism evidence="21">
    <name type="scientific">Salix viminalis</name>
    <name type="common">Common osier</name>
    <name type="synonym">Basket willow</name>
    <dbReference type="NCBI Taxonomy" id="40686"/>
    <lineage>
        <taxon>Eukaryota</taxon>
        <taxon>Viridiplantae</taxon>
        <taxon>Streptophyta</taxon>
        <taxon>Embryophyta</taxon>
        <taxon>Tracheophyta</taxon>
        <taxon>Spermatophyta</taxon>
        <taxon>Magnoliopsida</taxon>
        <taxon>eudicotyledons</taxon>
        <taxon>Gunneridae</taxon>
        <taxon>Pentapetalae</taxon>
        <taxon>rosids</taxon>
        <taxon>fabids</taxon>
        <taxon>Malpighiales</taxon>
        <taxon>Salicaceae</taxon>
        <taxon>Saliceae</taxon>
        <taxon>Salix</taxon>
    </lineage>
</organism>
<dbReference type="PRINTS" id="PR00468">
    <property type="entry name" value="PLTLPOXGNASE"/>
</dbReference>
<dbReference type="SMART" id="SM00308">
    <property type="entry name" value="LH2"/>
    <property type="match status" value="1"/>
</dbReference>
<gene>
    <name evidence="21" type="ORF">SVIM_LOCUS325914</name>
</gene>
<dbReference type="PROSITE" id="PS51393">
    <property type="entry name" value="LIPOXYGENASE_3"/>
    <property type="match status" value="1"/>
</dbReference>
<dbReference type="GO" id="GO:0009507">
    <property type="term" value="C:chloroplast"/>
    <property type="evidence" value="ECO:0007669"/>
    <property type="project" value="UniProtKB-SubCell"/>
</dbReference>
<keyword evidence="12 17" id="KW-0560">Oxidoreductase</keyword>
<dbReference type="EC" id="1.13.11.-" evidence="18"/>
<evidence type="ECO:0000256" key="4">
    <source>
        <dbReference type="ARBA" id="ARBA00022516"/>
    </source>
</evidence>
<dbReference type="SUPFAM" id="SSF48484">
    <property type="entry name" value="Lipoxigenase"/>
    <property type="match status" value="1"/>
</dbReference>
<dbReference type="InterPro" id="IPR036226">
    <property type="entry name" value="LipOase_C_sf"/>
</dbReference>
<keyword evidence="13 17" id="KW-0408">Iron</keyword>
<evidence type="ECO:0000256" key="1">
    <source>
        <dbReference type="ARBA" id="ARBA00001962"/>
    </source>
</evidence>
<keyword evidence="6" id="KW-0934">Plastid</keyword>
<evidence type="ECO:0000256" key="8">
    <source>
        <dbReference type="ARBA" id="ARBA00022767"/>
    </source>
</evidence>
<dbReference type="Gene3D" id="3.10.450.60">
    <property type="match status" value="1"/>
</dbReference>
<dbReference type="Gene3D" id="1.20.245.10">
    <property type="entry name" value="Lipoxygenase-1, Domain 5"/>
    <property type="match status" value="1"/>
</dbReference>
<evidence type="ECO:0000256" key="2">
    <source>
        <dbReference type="ARBA" id="ARBA00004229"/>
    </source>
</evidence>